<keyword evidence="2" id="KW-1185">Reference proteome</keyword>
<reference evidence="1 2" key="1">
    <citation type="submission" date="2016-10" db="EMBL/GenBank/DDBJ databases">
        <authorList>
            <person name="de Groot N.N."/>
        </authorList>
    </citation>
    <scope>NUCLEOTIDE SEQUENCE [LARGE SCALE GENOMIC DNA]</scope>
    <source>
        <strain evidence="1 2">CGMCC 4.3143</strain>
    </source>
</reference>
<gene>
    <name evidence="1" type="ORF">SAMN05216377_102244</name>
</gene>
<dbReference type="RefSeq" id="WP_143029929.1">
    <property type="nucleotide sequence ID" value="NZ_FNBE01000002.1"/>
</dbReference>
<dbReference type="Proteomes" id="UP000198967">
    <property type="component" value="Unassembled WGS sequence"/>
</dbReference>
<organism evidence="1 2">
    <name type="scientific">Pseudonocardia oroxyli</name>
    <dbReference type="NCBI Taxonomy" id="366584"/>
    <lineage>
        <taxon>Bacteria</taxon>
        <taxon>Bacillati</taxon>
        <taxon>Actinomycetota</taxon>
        <taxon>Actinomycetes</taxon>
        <taxon>Pseudonocardiales</taxon>
        <taxon>Pseudonocardiaceae</taxon>
        <taxon>Pseudonocardia</taxon>
    </lineage>
</organism>
<dbReference type="AlphaFoldDB" id="A0A1G7G7J1"/>
<name>A0A1G7G7J1_PSEOR</name>
<evidence type="ECO:0000313" key="2">
    <source>
        <dbReference type="Proteomes" id="UP000198967"/>
    </source>
</evidence>
<sequence>MVRLASDGPSQEPKGWAAQAEAYDVACQVQNDRAARVVAGQAHNARDCRELLDMLGIETADRPLP</sequence>
<accession>A0A1G7G7J1</accession>
<dbReference type="OrthoDB" id="4560958at2"/>
<protein>
    <submittedName>
        <fullName evidence="1">Uncharacterized protein</fullName>
    </submittedName>
</protein>
<dbReference type="EMBL" id="FNBE01000002">
    <property type="protein sequence ID" value="SDE84073.1"/>
    <property type="molecule type" value="Genomic_DNA"/>
</dbReference>
<proteinExistence type="predicted"/>
<dbReference type="STRING" id="366584.SAMN05216377_102244"/>
<evidence type="ECO:0000313" key="1">
    <source>
        <dbReference type="EMBL" id="SDE84073.1"/>
    </source>
</evidence>